<protein>
    <recommendedName>
        <fullName evidence="1">Reverse transcriptase zinc-binding domain-containing protein</fullName>
    </recommendedName>
</protein>
<keyword evidence="3" id="KW-1185">Reference proteome</keyword>
<evidence type="ECO:0000259" key="1">
    <source>
        <dbReference type="Pfam" id="PF13966"/>
    </source>
</evidence>
<reference evidence="3" key="1">
    <citation type="journal article" date="2014" name="Science">
        <title>Ancient hybridizations among the ancestral genomes of bread wheat.</title>
        <authorList>
            <consortium name="International Wheat Genome Sequencing Consortium,"/>
            <person name="Marcussen T."/>
            <person name="Sandve S.R."/>
            <person name="Heier L."/>
            <person name="Spannagl M."/>
            <person name="Pfeifer M."/>
            <person name="Jakobsen K.S."/>
            <person name="Wulff B.B."/>
            <person name="Steuernagel B."/>
            <person name="Mayer K.F."/>
            <person name="Olsen O.A."/>
        </authorList>
    </citation>
    <scope>NUCLEOTIDE SEQUENCE [LARGE SCALE GENOMIC DNA]</scope>
    <source>
        <strain evidence="3">cv. AL8/78</strain>
    </source>
</reference>
<sequence>MDVQLSDQSDSLQWKLARNGVLTVKSFYLDFINSGPIPRSILIWKVKVPLRNKIFMWFVPKQVILTKDNLLKRRWVGSSRCCFCD</sequence>
<dbReference type="InterPro" id="IPR026960">
    <property type="entry name" value="RVT-Znf"/>
</dbReference>
<reference evidence="2" key="3">
    <citation type="submission" date="2019-03" db="UniProtKB">
        <authorList>
            <consortium name="EnsemblPlants"/>
        </authorList>
    </citation>
    <scope>IDENTIFICATION</scope>
</reference>
<organism evidence="2 3">
    <name type="scientific">Aegilops tauschii subsp. strangulata</name>
    <name type="common">Goatgrass</name>
    <dbReference type="NCBI Taxonomy" id="200361"/>
    <lineage>
        <taxon>Eukaryota</taxon>
        <taxon>Viridiplantae</taxon>
        <taxon>Streptophyta</taxon>
        <taxon>Embryophyta</taxon>
        <taxon>Tracheophyta</taxon>
        <taxon>Spermatophyta</taxon>
        <taxon>Magnoliopsida</taxon>
        <taxon>Liliopsida</taxon>
        <taxon>Poales</taxon>
        <taxon>Poaceae</taxon>
        <taxon>BOP clade</taxon>
        <taxon>Pooideae</taxon>
        <taxon>Triticodae</taxon>
        <taxon>Triticeae</taxon>
        <taxon>Triticinae</taxon>
        <taxon>Aegilops</taxon>
    </lineage>
</organism>
<dbReference type="Gramene" id="AET0Gv20017000.1">
    <property type="protein sequence ID" value="AET0Gv20017000.1"/>
    <property type="gene ID" value="AET0Gv20017000"/>
</dbReference>
<dbReference type="EnsemblPlants" id="AET0Gv20017000.1">
    <property type="protein sequence ID" value="AET0Gv20017000.1"/>
    <property type="gene ID" value="AET0Gv20017000"/>
</dbReference>
<proteinExistence type="predicted"/>
<evidence type="ECO:0000313" key="2">
    <source>
        <dbReference type="EnsemblPlants" id="AET0Gv20017000.1"/>
    </source>
</evidence>
<dbReference type="AlphaFoldDB" id="A0A452XC07"/>
<reference evidence="3" key="2">
    <citation type="journal article" date="2017" name="Nat. Plants">
        <title>The Aegilops tauschii genome reveals multiple impacts of transposons.</title>
        <authorList>
            <person name="Zhao G."/>
            <person name="Zou C."/>
            <person name="Li K."/>
            <person name="Wang K."/>
            <person name="Li T."/>
            <person name="Gao L."/>
            <person name="Zhang X."/>
            <person name="Wang H."/>
            <person name="Yang Z."/>
            <person name="Liu X."/>
            <person name="Jiang W."/>
            <person name="Mao L."/>
            <person name="Kong X."/>
            <person name="Jiao Y."/>
            <person name="Jia J."/>
        </authorList>
    </citation>
    <scope>NUCLEOTIDE SEQUENCE [LARGE SCALE GENOMIC DNA]</scope>
    <source>
        <strain evidence="3">cv. AL8/78</strain>
    </source>
</reference>
<feature type="domain" description="Reverse transcriptase zinc-binding" evidence="1">
    <location>
        <begin position="24"/>
        <end position="85"/>
    </location>
</feature>
<name>A0A452XC07_AEGTS</name>
<accession>A0A452XC07</accession>
<dbReference type="Pfam" id="PF13966">
    <property type="entry name" value="zf-RVT"/>
    <property type="match status" value="1"/>
</dbReference>
<dbReference type="Proteomes" id="UP000015105">
    <property type="component" value="Unassembled WGS sequence"/>
</dbReference>
<evidence type="ECO:0000313" key="3">
    <source>
        <dbReference type="Proteomes" id="UP000015105"/>
    </source>
</evidence>